<evidence type="ECO:0000313" key="2">
    <source>
        <dbReference type="EMBL" id="EFI94331.1"/>
    </source>
</evidence>
<dbReference type="InParanoid" id="D8QBC7"/>
<dbReference type="STRING" id="578458.D8QBC7"/>
<feature type="compositionally biased region" description="Basic and acidic residues" evidence="1">
    <location>
        <begin position="47"/>
        <end position="61"/>
    </location>
</feature>
<evidence type="ECO:0000313" key="3">
    <source>
        <dbReference type="Proteomes" id="UP000007431"/>
    </source>
</evidence>
<dbReference type="HOGENOM" id="CLU_560381_0_0_1"/>
<sequence>MNPFRRRRRTQSDAGQDQDVYAQMYGHRMPTPADYGPPFVMHSQVPPHERISPREMMDFQDTRQPPEPPPHHQDQLQHQPHRSHHVPARRQLPEDQRPQRGPGATDLQRAGAITGRAQRHERASSRDRVVFPPEMASIPFPTGPTLRERRPGTPAARARPLQHHAAAAPEPGPSRGRLYQEHQPRHNTQARRDGSAPPDSNPSRGRFPLQQRPHHTQRHRDLPAPSPLPQPIQAPAPRPAATPAPLPLQAPDLQGEPELSSTTDSVSPAPPEPPPPRHKRSVSAPHYSYAHAGNTPPSVQQQIYHIATPRQDYTSSPRRVRDDEGLVWLALLLGERKQSTYLKPHKGRPPTLRTGAIRADLLRDVVALCKKLSGRIGYAYTPPSNDRAGQDEETTATYALAKECAIEPMNDPDLFDKALAVVRYLNAQLTEYHWNAFKSAAPQAKTENAIFFMRLAIECSPAGEHMSMDGNFEELLIKGKLPTLDCP</sequence>
<feature type="non-terminal residue" evidence="2">
    <location>
        <position position="487"/>
    </location>
</feature>
<dbReference type="EMBL" id="GL377309">
    <property type="protein sequence ID" value="EFI94331.1"/>
    <property type="molecule type" value="Genomic_DNA"/>
</dbReference>
<dbReference type="VEuPathDB" id="FungiDB:SCHCODRAFT_02510880"/>
<evidence type="ECO:0000256" key="1">
    <source>
        <dbReference type="SAM" id="MobiDB-lite"/>
    </source>
</evidence>
<accession>D8QBC7</accession>
<proteinExistence type="predicted"/>
<feature type="compositionally biased region" description="Basic and acidic residues" evidence="1">
    <location>
        <begin position="118"/>
        <end position="129"/>
    </location>
</feature>
<dbReference type="Proteomes" id="UP000007431">
    <property type="component" value="Unassembled WGS sequence"/>
</dbReference>
<feature type="compositionally biased region" description="Basic residues" evidence="1">
    <location>
        <begin position="79"/>
        <end position="88"/>
    </location>
</feature>
<organism evidence="3">
    <name type="scientific">Schizophyllum commune (strain H4-8 / FGSC 9210)</name>
    <name type="common">Split gill fungus</name>
    <dbReference type="NCBI Taxonomy" id="578458"/>
    <lineage>
        <taxon>Eukaryota</taxon>
        <taxon>Fungi</taxon>
        <taxon>Dikarya</taxon>
        <taxon>Basidiomycota</taxon>
        <taxon>Agaricomycotina</taxon>
        <taxon>Agaricomycetes</taxon>
        <taxon>Agaricomycetidae</taxon>
        <taxon>Agaricales</taxon>
        <taxon>Schizophyllaceae</taxon>
        <taxon>Schizophyllum</taxon>
    </lineage>
</organism>
<feature type="region of interest" description="Disordered" evidence="1">
    <location>
        <begin position="1"/>
        <end position="296"/>
    </location>
</feature>
<dbReference type="OMA" id="HFDYLKF"/>
<dbReference type="AlphaFoldDB" id="D8QBC7"/>
<gene>
    <name evidence="2" type="ORF">SCHCODRAFT_111194</name>
</gene>
<protein>
    <submittedName>
        <fullName evidence="2">Uncharacterized protein</fullName>
    </submittedName>
</protein>
<name>D8QBC7_SCHCM</name>
<feature type="compositionally biased region" description="Pro residues" evidence="1">
    <location>
        <begin position="224"/>
        <end position="248"/>
    </location>
</feature>
<reference evidence="2 3" key="1">
    <citation type="journal article" date="2010" name="Nat. Biotechnol.">
        <title>Genome sequence of the model mushroom Schizophyllum commune.</title>
        <authorList>
            <person name="Ohm R.A."/>
            <person name="de Jong J.F."/>
            <person name="Lugones L.G."/>
            <person name="Aerts A."/>
            <person name="Kothe E."/>
            <person name="Stajich J.E."/>
            <person name="de Vries R.P."/>
            <person name="Record E."/>
            <person name="Levasseur A."/>
            <person name="Baker S.E."/>
            <person name="Bartholomew K.A."/>
            <person name="Coutinho P.M."/>
            <person name="Erdmann S."/>
            <person name="Fowler T.J."/>
            <person name="Gathman A.C."/>
            <person name="Lombard V."/>
            <person name="Henrissat B."/>
            <person name="Knabe N."/>
            <person name="Kuees U."/>
            <person name="Lilly W.W."/>
            <person name="Lindquist E."/>
            <person name="Lucas S."/>
            <person name="Magnuson J.K."/>
            <person name="Piumi F."/>
            <person name="Raudaskoski M."/>
            <person name="Salamov A."/>
            <person name="Schmutz J."/>
            <person name="Schwarze F.W.M.R."/>
            <person name="vanKuyk P.A."/>
            <person name="Horton J.S."/>
            <person name="Grigoriev I.V."/>
            <person name="Woesten H.A.B."/>
        </authorList>
    </citation>
    <scope>NUCLEOTIDE SEQUENCE [LARGE SCALE GENOMIC DNA]</scope>
    <source>
        <strain evidence="3">H4-8 / FGSC 9210</strain>
    </source>
</reference>
<feature type="compositionally biased region" description="Basic and acidic residues" evidence="1">
    <location>
        <begin position="178"/>
        <end position="194"/>
    </location>
</feature>
<keyword evidence="3" id="KW-1185">Reference proteome</keyword>